<name>X1MQM4_9ZZZZ</name>
<comment type="similarity">
    <text evidence="2">Belongs to the FKBP-type PPIase family. Tig subfamily.</text>
</comment>
<protein>
    <recommendedName>
        <fullName evidence="3">peptidylprolyl isomerase</fullName>
        <ecNumber evidence="3">5.2.1.8</ecNumber>
    </recommendedName>
</protein>
<evidence type="ECO:0000256" key="6">
    <source>
        <dbReference type="ARBA" id="ARBA00023235"/>
    </source>
</evidence>
<evidence type="ECO:0000256" key="5">
    <source>
        <dbReference type="ARBA" id="ARBA00023186"/>
    </source>
</evidence>
<dbReference type="Gene3D" id="1.10.3120.10">
    <property type="entry name" value="Trigger factor, C-terminal domain"/>
    <property type="match status" value="1"/>
</dbReference>
<evidence type="ECO:0000313" key="9">
    <source>
        <dbReference type="EMBL" id="GAI33618.1"/>
    </source>
</evidence>
<evidence type="ECO:0000256" key="1">
    <source>
        <dbReference type="ARBA" id="ARBA00000971"/>
    </source>
</evidence>
<dbReference type="GO" id="GO:0015031">
    <property type="term" value="P:protein transport"/>
    <property type="evidence" value="ECO:0007669"/>
    <property type="project" value="InterPro"/>
</dbReference>
<sequence length="254" mass="29072">EAYEKAIKEQEIEAIAQPHIEITQTDPVVFKAIVPLPPKVELGDYHHIQVTSEPVELTEDNVNAVIEQLRHRQATWEPVERPVDFNDLVVLDIESNIEDKPFINQKAIQYQVLHNLPFPAPGFAEHLPGMKSNEDKEFKLQFPLDFPRGELAGKEPLFKVRVIEIKQEKLPDLDDEFARGVNPDFKTLDSLRDQVSADLKLRAEEKAGIDFEERVIEAVVDLAELEFPPILVEMEVDRLLNEQSRRLQMSGKGL</sequence>
<evidence type="ECO:0000256" key="2">
    <source>
        <dbReference type="ARBA" id="ARBA00005464"/>
    </source>
</evidence>
<dbReference type="Pfam" id="PF05697">
    <property type="entry name" value="Trigger_N"/>
    <property type="match status" value="1"/>
</dbReference>
<dbReference type="Gene3D" id="3.30.70.1050">
    <property type="entry name" value="Trigger factor ribosome-binding domain"/>
    <property type="match status" value="1"/>
</dbReference>
<keyword evidence="5" id="KW-0143">Chaperone</keyword>
<reference evidence="9" key="1">
    <citation type="journal article" date="2014" name="Front. Microbiol.">
        <title>High frequency of phylogenetically diverse reductive dehalogenase-homologous genes in deep subseafloor sedimentary metagenomes.</title>
        <authorList>
            <person name="Kawai M."/>
            <person name="Futagami T."/>
            <person name="Toyoda A."/>
            <person name="Takaki Y."/>
            <person name="Nishi S."/>
            <person name="Hori S."/>
            <person name="Arai W."/>
            <person name="Tsubouchi T."/>
            <person name="Morono Y."/>
            <person name="Uchiyama I."/>
            <person name="Ito T."/>
            <person name="Fujiyama A."/>
            <person name="Inagaki F."/>
            <person name="Takami H."/>
        </authorList>
    </citation>
    <scope>NUCLEOTIDE SEQUENCE</scope>
    <source>
        <strain evidence="9">Expedition CK06-06</strain>
    </source>
</reference>
<comment type="catalytic activity">
    <reaction evidence="1">
        <text>[protein]-peptidylproline (omega=180) = [protein]-peptidylproline (omega=0)</text>
        <dbReference type="Rhea" id="RHEA:16237"/>
        <dbReference type="Rhea" id="RHEA-COMP:10747"/>
        <dbReference type="Rhea" id="RHEA-COMP:10748"/>
        <dbReference type="ChEBI" id="CHEBI:83833"/>
        <dbReference type="ChEBI" id="CHEBI:83834"/>
        <dbReference type="EC" id="5.2.1.8"/>
    </reaction>
</comment>
<proteinExistence type="inferred from homology"/>
<dbReference type="InterPro" id="IPR008880">
    <property type="entry name" value="Trigger_fac_C"/>
</dbReference>
<feature type="domain" description="Trigger factor ribosome-binding bacterial" evidence="7">
    <location>
        <begin position="1"/>
        <end position="69"/>
    </location>
</feature>
<dbReference type="SUPFAM" id="SSF109998">
    <property type="entry name" value="Triger factor/SurA peptide-binding domain-like"/>
    <property type="match status" value="1"/>
</dbReference>
<accession>X1MQM4</accession>
<feature type="domain" description="Trigger factor C-terminal" evidence="8">
    <location>
        <begin position="187"/>
        <end position="251"/>
    </location>
</feature>
<gene>
    <name evidence="9" type="ORF">S06H3_49179</name>
</gene>
<dbReference type="SUPFAM" id="SSF54534">
    <property type="entry name" value="FKBP-like"/>
    <property type="match status" value="1"/>
</dbReference>
<dbReference type="InterPro" id="IPR027304">
    <property type="entry name" value="Trigger_fact/SurA_dom_sf"/>
</dbReference>
<dbReference type="SUPFAM" id="SSF102735">
    <property type="entry name" value="Trigger factor ribosome-binding domain"/>
    <property type="match status" value="1"/>
</dbReference>
<dbReference type="InterPro" id="IPR037041">
    <property type="entry name" value="Trigger_fac_C_sf"/>
</dbReference>
<dbReference type="InterPro" id="IPR046357">
    <property type="entry name" value="PPIase_dom_sf"/>
</dbReference>
<evidence type="ECO:0000256" key="4">
    <source>
        <dbReference type="ARBA" id="ARBA00023110"/>
    </source>
</evidence>
<dbReference type="Gene3D" id="3.10.50.40">
    <property type="match status" value="1"/>
</dbReference>
<dbReference type="GO" id="GO:0006457">
    <property type="term" value="P:protein folding"/>
    <property type="evidence" value="ECO:0007669"/>
    <property type="project" value="InterPro"/>
</dbReference>
<feature type="non-terminal residue" evidence="9">
    <location>
        <position position="254"/>
    </location>
</feature>
<evidence type="ECO:0000259" key="8">
    <source>
        <dbReference type="Pfam" id="PF05698"/>
    </source>
</evidence>
<evidence type="ECO:0000259" key="7">
    <source>
        <dbReference type="Pfam" id="PF05697"/>
    </source>
</evidence>
<dbReference type="InterPro" id="IPR036611">
    <property type="entry name" value="Trigger_fac_ribosome-bd_sf"/>
</dbReference>
<dbReference type="EMBL" id="BARV01031038">
    <property type="protein sequence ID" value="GAI33618.1"/>
    <property type="molecule type" value="Genomic_DNA"/>
</dbReference>
<dbReference type="Pfam" id="PF05698">
    <property type="entry name" value="Trigger_C"/>
    <property type="match status" value="1"/>
</dbReference>
<keyword evidence="6" id="KW-0413">Isomerase</keyword>
<dbReference type="EC" id="5.2.1.8" evidence="3"/>
<evidence type="ECO:0000256" key="3">
    <source>
        <dbReference type="ARBA" id="ARBA00013194"/>
    </source>
</evidence>
<organism evidence="9">
    <name type="scientific">marine sediment metagenome</name>
    <dbReference type="NCBI Taxonomy" id="412755"/>
    <lineage>
        <taxon>unclassified sequences</taxon>
        <taxon>metagenomes</taxon>
        <taxon>ecological metagenomes</taxon>
    </lineage>
</organism>
<comment type="caution">
    <text evidence="9">The sequence shown here is derived from an EMBL/GenBank/DDBJ whole genome shotgun (WGS) entry which is preliminary data.</text>
</comment>
<dbReference type="GO" id="GO:0003755">
    <property type="term" value="F:peptidyl-prolyl cis-trans isomerase activity"/>
    <property type="evidence" value="ECO:0007669"/>
    <property type="project" value="UniProtKB-KW"/>
</dbReference>
<feature type="non-terminal residue" evidence="9">
    <location>
        <position position="1"/>
    </location>
</feature>
<dbReference type="InterPro" id="IPR005215">
    <property type="entry name" value="Trig_fac"/>
</dbReference>
<dbReference type="InterPro" id="IPR008881">
    <property type="entry name" value="Trigger_fac_ribosome-bd_bac"/>
</dbReference>
<dbReference type="NCBIfam" id="TIGR00115">
    <property type="entry name" value="tig"/>
    <property type="match status" value="1"/>
</dbReference>
<dbReference type="AlphaFoldDB" id="X1MQM4"/>
<keyword evidence="4" id="KW-0697">Rotamase</keyword>